<dbReference type="AlphaFoldDB" id="B9ERL0"/>
<dbReference type="RefSeq" id="WP_041384420.1">
    <property type="nucleotide sequence ID" value="NC_005071.1"/>
</dbReference>
<dbReference type="EMBL" id="BX548175">
    <property type="protein sequence ID" value="CAX32065.1"/>
    <property type="molecule type" value="Genomic_DNA"/>
</dbReference>
<dbReference type="Proteomes" id="UP000001423">
    <property type="component" value="Chromosome"/>
</dbReference>
<proteinExistence type="predicted"/>
<reference evidence="1 2" key="1">
    <citation type="journal article" date="2003" name="Nature">
        <title>Genome divergence in two Prochlorococcus ecotypes reflects oceanic niche differentiation.</title>
        <authorList>
            <person name="Rocap G."/>
            <person name="Larimer F.W."/>
            <person name="Lamerdin J.E."/>
            <person name="Malfatti S."/>
            <person name="Chain P."/>
            <person name="Ahlgren N.A."/>
            <person name="Arellano A."/>
            <person name="Coleman M."/>
            <person name="Hauser L."/>
            <person name="Hess W.R."/>
            <person name="Johnson Z.I."/>
            <person name="Land M.L."/>
            <person name="Lindell D."/>
            <person name="Post A.F."/>
            <person name="Regala W."/>
            <person name="Shah M."/>
            <person name="Shaw S.L."/>
            <person name="Steglich C."/>
            <person name="Sullivan M.B."/>
            <person name="Ting C.S."/>
            <person name="Tolonen A."/>
            <person name="Webb E.A."/>
            <person name="Zinser E.R."/>
            <person name="Chisholm S.W."/>
        </authorList>
    </citation>
    <scope>NUCLEOTIDE SEQUENCE [LARGE SCALE GENOMIC DNA]</scope>
    <source>
        <strain evidence="2">MIT 9313</strain>
    </source>
</reference>
<dbReference type="KEGG" id="pmt:PMT_2546"/>
<evidence type="ECO:0000313" key="1">
    <source>
        <dbReference type="EMBL" id="CAX32065.1"/>
    </source>
</evidence>
<keyword evidence="2" id="KW-1185">Reference proteome</keyword>
<name>B9ERL0_PROMM</name>
<gene>
    <name evidence="1" type="ordered locus">PMT_2546</name>
</gene>
<accession>B9ERL0</accession>
<evidence type="ECO:0000313" key="2">
    <source>
        <dbReference type="Proteomes" id="UP000001423"/>
    </source>
</evidence>
<sequence>MRWQIYWYDLIFTSIKASEHSLTGDIGLGSGLWVAQRVLLEWSFFSAVVYCLSGLNCNHCEVV</sequence>
<protein>
    <submittedName>
        <fullName evidence="1">Uncharacterized protein</fullName>
    </submittedName>
</protein>
<organism evidence="1 2">
    <name type="scientific">Prochlorococcus marinus (strain MIT 9313)</name>
    <dbReference type="NCBI Taxonomy" id="74547"/>
    <lineage>
        <taxon>Bacteria</taxon>
        <taxon>Bacillati</taxon>
        <taxon>Cyanobacteriota</taxon>
        <taxon>Cyanophyceae</taxon>
        <taxon>Synechococcales</taxon>
        <taxon>Prochlorococcaceae</taxon>
        <taxon>Prochlorococcus</taxon>
    </lineage>
</organism>
<dbReference type="HOGENOM" id="CLU_2882341_0_0_3"/>